<dbReference type="InterPro" id="IPR050093">
    <property type="entry name" value="ABC_SmlMolc_Importer"/>
</dbReference>
<dbReference type="PATRIC" id="fig|1445510.3.peg.1824"/>
<reference evidence="5 6" key="1">
    <citation type="submission" date="2014-01" db="EMBL/GenBank/DDBJ databases">
        <title>Full genme sequencing of cellulolytic bacterium Gynuella sunshinyii YC6258T gen. nov., sp. nov.</title>
        <authorList>
            <person name="Khan H."/>
            <person name="Chung E.J."/>
            <person name="Chung Y.R."/>
        </authorList>
    </citation>
    <scope>NUCLEOTIDE SEQUENCE [LARGE SCALE GENOMIC DNA]</scope>
    <source>
        <strain evidence="5 6">YC6258</strain>
    </source>
</reference>
<dbReference type="PANTHER" id="PTHR42781">
    <property type="entry name" value="SPERMIDINE/PUTRESCINE IMPORT ATP-BINDING PROTEIN POTA"/>
    <property type="match status" value="1"/>
</dbReference>
<dbReference type="InterPro" id="IPR017871">
    <property type="entry name" value="ABC_transporter-like_CS"/>
</dbReference>
<dbReference type="EMBL" id="CP007142">
    <property type="protein sequence ID" value="AJQ93905.1"/>
    <property type="molecule type" value="Genomic_DNA"/>
</dbReference>
<dbReference type="RefSeq" id="WP_044616558.1">
    <property type="nucleotide sequence ID" value="NZ_CP007142.1"/>
</dbReference>
<dbReference type="PROSITE" id="PS00211">
    <property type="entry name" value="ABC_TRANSPORTER_1"/>
    <property type="match status" value="1"/>
</dbReference>
<proteinExistence type="predicted"/>
<dbReference type="OrthoDB" id="9802264at2"/>
<dbReference type="InterPro" id="IPR003593">
    <property type="entry name" value="AAA+_ATPase"/>
</dbReference>
<dbReference type="Pfam" id="PF00005">
    <property type="entry name" value="ABC_tran"/>
    <property type="match status" value="1"/>
</dbReference>
<dbReference type="InterPro" id="IPR027417">
    <property type="entry name" value="P-loop_NTPase"/>
</dbReference>
<keyword evidence="3" id="KW-0067">ATP-binding</keyword>
<dbReference type="SMART" id="SM00382">
    <property type="entry name" value="AAA"/>
    <property type="match status" value="1"/>
</dbReference>
<accession>A0A0C5V304</accession>
<dbReference type="STRING" id="1445510.YC6258_01861"/>
<dbReference type="AlphaFoldDB" id="A0A0C5V304"/>
<dbReference type="KEGG" id="gsn:YC6258_01861"/>
<keyword evidence="6" id="KW-1185">Reference proteome</keyword>
<dbReference type="HOGENOM" id="CLU_000604_1_22_6"/>
<gene>
    <name evidence="5" type="ORF">YC6258_01861</name>
</gene>
<evidence type="ECO:0000256" key="1">
    <source>
        <dbReference type="ARBA" id="ARBA00022448"/>
    </source>
</evidence>
<organism evidence="5 6">
    <name type="scientific">Gynuella sunshinyii YC6258</name>
    <dbReference type="NCBI Taxonomy" id="1445510"/>
    <lineage>
        <taxon>Bacteria</taxon>
        <taxon>Pseudomonadati</taxon>
        <taxon>Pseudomonadota</taxon>
        <taxon>Gammaproteobacteria</taxon>
        <taxon>Oceanospirillales</taxon>
        <taxon>Saccharospirillaceae</taxon>
        <taxon>Gynuella</taxon>
    </lineage>
</organism>
<dbReference type="PANTHER" id="PTHR42781:SF4">
    <property type="entry name" value="SPERMIDINE_PUTRESCINE IMPORT ATP-BINDING PROTEIN POTA"/>
    <property type="match status" value="1"/>
</dbReference>
<dbReference type="Proteomes" id="UP000032266">
    <property type="component" value="Chromosome"/>
</dbReference>
<dbReference type="GO" id="GO:0016887">
    <property type="term" value="F:ATP hydrolysis activity"/>
    <property type="evidence" value="ECO:0007669"/>
    <property type="project" value="InterPro"/>
</dbReference>
<dbReference type="SUPFAM" id="SSF52540">
    <property type="entry name" value="P-loop containing nucleoside triphosphate hydrolases"/>
    <property type="match status" value="1"/>
</dbReference>
<evidence type="ECO:0000256" key="3">
    <source>
        <dbReference type="ARBA" id="ARBA00022840"/>
    </source>
</evidence>
<dbReference type="Gene3D" id="3.40.50.300">
    <property type="entry name" value="P-loop containing nucleotide triphosphate hydrolases"/>
    <property type="match status" value="1"/>
</dbReference>
<evidence type="ECO:0000313" key="6">
    <source>
        <dbReference type="Proteomes" id="UP000032266"/>
    </source>
</evidence>
<name>A0A0C5V304_9GAMM</name>
<evidence type="ECO:0000259" key="4">
    <source>
        <dbReference type="PROSITE" id="PS50893"/>
    </source>
</evidence>
<dbReference type="GO" id="GO:0005524">
    <property type="term" value="F:ATP binding"/>
    <property type="evidence" value="ECO:0007669"/>
    <property type="project" value="UniProtKB-KW"/>
</dbReference>
<evidence type="ECO:0000313" key="5">
    <source>
        <dbReference type="EMBL" id="AJQ93905.1"/>
    </source>
</evidence>
<feature type="domain" description="ABC transporter" evidence="4">
    <location>
        <begin position="3"/>
        <end position="213"/>
    </location>
</feature>
<dbReference type="InterPro" id="IPR003439">
    <property type="entry name" value="ABC_transporter-like_ATP-bd"/>
</dbReference>
<protein>
    <submittedName>
        <fullName evidence="5">ABC-type uncharacterized transport system, ATPase component</fullName>
    </submittedName>
</protein>
<keyword evidence="2" id="KW-0547">Nucleotide-binding</keyword>
<sequence>MTLILQDLTITTAGRAPLIQHFDLDIPAGAIATVMGPSGCGKSTLLAAINGSLSHDFSLQGQILLNGKAIHDLPMEQRHIGTLFQDDLLFPHMNVFENMAFGIPPGTHRRERQLQIETALQEAGLAGFERRRIDTLSGGQRARISLLRTLLSQPKAILLDEPFNKLDQQLRSQFRQFVFDLIRERQIPALLVTHDSQDRPEYGQLIQLENNHA</sequence>
<dbReference type="PROSITE" id="PS50893">
    <property type="entry name" value="ABC_TRANSPORTER_2"/>
    <property type="match status" value="1"/>
</dbReference>
<keyword evidence="1" id="KW-0813">Transport</keyword>
<evidence type="ECO:0000256" key="2">
    <source>
        <dbReference type="ARBA" id="ARBA00022741"/>
    </source>
</evidence>